<dbReference type="Proteomes" id="UP000515135">
    <property type="component" value="Unplaced"/>
</dbReference>
<dbReference type="PANTHER" id="PTHR13713:SF95">
    <property type="entry name" value="CMP-N-ACETYLNEURAMINATE-BETA-GALACTOSAMIDE- ALPHA-2,3-SIALYLTRANSFERASE 4 ISOFORM 1"/>
    <property type="match status" value="1"/>
</dbReference>
<evidence type="ECO:0000256" key="6">
    <source>
        <dbReference type="ARBA" id="ARBA00022968"/>
    </source>
</evidence>
<organism evidence="12 13">
    <name type="scientific">Branchiostoma belcheri</name>
    <name type="common">Amphioxus</name>
    <dbReference type="NCBI Taxonomy" id="7741"/>
    <lineage>
        <taxon>Eukaryota</taxon>
        <taxon>Metazoa</taxon>
        <taxon>Chordata</taxon>
        <taxon>Cephalochordata</taxon>
        <taxon>Leptocardii</taxon>
        <taxon>Amphioxiformes</taxon>
        <taxon>Branchiostomatidae</taxon>
        <taxon>Branchiostoma</taxon>
    </lineage>
</organism>
<dbReference type="InterPro" id="IPR038578">
    <property type="entry name" value="GT29-like_sf"/>
</dbReference>
<feature type="transmembrane region" description="Helical" evidence="11">
    <location>
        <begin position="6"/>
        <end position="26"/>
    </location>
</feature>
<evidence type="ECO:0000256" key="5">
    <source>
        <dbReference type="ARBA" id="ARBA00022692"/>
    </source>
</evidence>
<keyword evidence="5 11" id="KW-0812">Transmembrane</keyword>
<dbReference type="InterPro" id="IPR001675">
    <property type="entry name" value="Glyco_trans_29"/>
</dbReference>
<protein>
    <submittedName>
        <fullName evidence="13">CMP-N-acetylneuraminate-beta-1,4-galactoside alpha-2,3-sialyltransferase-like</fullName>
    </submittedName>
</protein>
<dbReference type="PANTHER" id="PTHR13713">
    <property type="entry name" value="SIALYLTRANSFERASE"/>
    <property type="match status" value="1"/>
</dbReference>
<dbReference type="RefSeq" id="XP_019645999.1">
    <property type="nucleotide sequence ID" value="XM_019790440.1"/>
</dbReference>
<keyword evidence="7 11" id="KW-1133">Transmembrane helix</keyword>
<dbReference type="FunFam" id="3.90.1480.20:FF:000015">
    <property type="entry name" value="Lactosylceramide alpha-2,3-sialyltransferase"/>
    <property type="match status" value="1"/>
</dbReference>
<evidence type="ECO:0000256" key="7">
    <source>
        <dbReference type="ARBA" id="ARBA00022989"/>
    </source>
</evidence>
<dbReference type="GO" id="GO:0008373">
    <property type="term" value="F:sialyltransferase activity"/>
    <property type="evidence" value="ECO:0007669"/>
    <property type="project" value="InterPro"/>
</dbReference>
<gene>
    <name evidence="13" type="primary">LOC109486586</name>
</gene>
<keyword evidence="8" id="KW-0333">Golgi apparatus</keyword>
<evidence type="ECO:0000313" key="13">
    <source>
        <dbReference type="RefSeq" id="XP_019645999.1"/>
    </source>
</evidence>
<evidence type="ECO:0000256" key="4">
    <source>
        <dbReference type="ARBA" id="ARBA00022679"/>
    </source>
</evidence>
<evidence type="ECO:0000256" key="9">
    <source>
        <dbReference type="ARBA" id="ARBA00023136"/>
    </source>
</evidence>
<evidence type="ECO:0000256" key="10">
    <source>
        <dbReference type="ARBA" id="ARBA00023180"/>
    </source>
</evidence>
<dbReference type="Gene3D" id="3.90.1480.20">
    <property type="entry name" value="Glycosyl transferase family 29"/>
    <property type="match status" value="1"/>
</dbReference>
<keyword evidence="6" id="KW-0735">Signal-anchor</keyword>
<proteinExistence type="inferred from homology"/>
<evidence type="ECO:0000256" key="8">
    <source>
        <dbReference type="ARBA" id="ARBA00023034"/>
    </source>
</evidence>
<keyword evidence="10" id="KW-0325">Glycoprotein</keyword>
<keyword evidence="12" id="KW-1185">Reference proteome</keyword>
<evidence type="ECO:0000256" key="2">
    <source>
        <dbReference type="ARBA" id="ARBA00006003"/>
    </source>
</evidence>
<reference evidence="13" key="1">
    <citation type="submission" date="2025-08" db="UniProtKB">
        <authorList>
            <consortium name="RefSeq"/>
        </authorList>
    </citation>
    <scope>IDENTIFICATION</scope>
    <source>
        <tissue evidence="13">Gonad</tissue>
    </source>
</reference>
<dbReference type="GO" id="GO:0000139">
    <property type="term" value="C:Golgi membrane"/>
    <property type="evidence" value="ECO:0007669"/>
    <property type="project" value="UniProtKB-SubCell"/>
</dbReference>
<keyword evidence="4" id="KW-0808">Transferase</keyword>
<dbReference type="KEGG" id="bbel:109486586"/>
<sequence length="366" mass="41673">MRTMELSMRLFVFLLGAGVITINIFYRHLSYKIHKTEGPSLQEYYRSLNYTDEVFLKRIGIRPPGPKFSHPIKYPEGDSCIPGYAKSLVTEINPKFNTNLPLFVKKGFREWRGLMDDGHDKLPFYLSDQDCKMVDQLLDLLPSSDHPVLSGGGKCRRCIVVGSSGLVSGQNLGSTIDKYDVVMRMNAAPVRGYEKDIGSKTTFRFIYPESATLKDVDSDADYVLVPYKTDDLAWLLAVIQKEKPEGTFWKEIGDTLNVEPSRIRVLNPQVARSTSYEHVGMMNVPTIGTIAVVAAFHFCDMVDIVGFGLRHDKPYHYFENKTIEGEFEGLFAYFTVIHDFAKEKEFIKDLVRRAAINDLTHGYEYE</sequence>
<name>A0A6P5AI86_BRABE</name>
<comment type="similarity">
    <text evidence="2">Belongs to the glycosyltransferase 29 family.</text>
</comment>
<evidence type="ECO:0000256" key="3">
    <source>
        <dbReference type="ARBA" id="ARBA00022676"/>
    </source>
</evidence>
<keyword evidence="9 11" id="KW-0472">Membrane</keyword>
<dbReference type="OrthoDB" id="10264956at2759"/>
<dbReference type="AlphaFoldDB" id="A0A6P5AI86"/>
<accession>A0A6P5AI86</accession>
<evidence type="ECO:0000256" key="11">
    <source>
        <dbReference type="SAM" id="Phobius"/>
    </source>
</evidence>
<dbReference type="GeneID" id="109486586"/>
<evidence type="ECO:0000313" key="12">
    <source>
        <dbReference type="Proteomes" id="UP000515135"/>
    </source>
</evidence>
<dbReference type="Pfam" id="PF00777">
    <property type="entry name" value="Glyco_transf_29"/>
    <property type="match status" value="1"/>
</dbReference>
<evidence type="ECO:0000256" key="1">
    <source>
        <dbReference type="ARBA" id="ARBA00004323"/>
    </source>
</evidence>
<keyword evidence="3" id="KW-0328">Glycosyltransferase</keyword>
<comment type="subcellular location">
    <subcellularLocation>
        <location evidence="1">Golgi apparatus membrane</location>
        <topology evidence="1">Single-pass type II membrane protein</topology>
    </subcellularLocation>
</comment>
<dbReference type="InterPro" id="IPR051142">
    <property type="entry name" value="Glycosyltransferase_29"/>
</dbReference>